<accession>A0A1I6Y0A0</accession>
<name>A0A1I6Y0A0_9FLAO</name>
<dbReference type="AlphaFoldDB" id="A0A1I6Y0A0"/>
<feature type="transmembrane region" description="Helical" evidence="1">
    <location>
        <begin position="78"/>
        <end position="99"/>
    </location>
</feature>
<dbReference type="PROSITE" id="PS51257">
    <property type="entry name" value="PROKAR_LIPOPROTEIN"/>
    <property type="match status" value="1"/>
</dbReference>
<evidence type="ECO:0000256" key="1">
    <source>
        <dbReference type="SAM" id="Phobius"/>
    </source>
</evidence>
<feature type="transmembrane region" description="Helical" evidence="1">
    <location>
        <begin position="21"/>
        <end position="41"/>
    </location>
</feature>
<gene>
    <name evidence="2" type="ORF">SAMN05216474_0582</name>
</gene>
<keyword evidence="3" id="KW-1185">Reference proteome</keyword>
<reference evidence="2 3" key="1">
    <citation type="submission" date="2016-10" db="EMBL/GenBank/DDBJ databases">
        <authorList>
            <person name="de Groot N.N."/>
        </authorList>
    </citation>
    <scope>NUCLEOTIDE SEQUENCE [LARGE SCALE GENOMIC DNA]</scope>
    <source>
        <strain evidence="2 3">CGMCC 1.7005</strain>
    </source>
</reference>
<dbReference type="STRING" id="477690.SAMN05216474_0582"/>
<proteinExistence type="predicted"/>
<protein>
    <submittedName>
        <fullName evidence="2">Uncharacterized protein</fullName>
    </submittedName>
</protein>
<feature type="transmembrane region" description="Helical" evidence="1">
    <location>
        <begin position="53"/>
        <end position="71"/>
    </location>
</feature>
<dbReference type="RefSeq" id="WP_090246122.1">
    <property type="nucleotide sequence ID" value="NZ_FPAS01000001.1"/>
</dbReference>
<sequence>MSAKTAVATVDNGFYAKLEHARFGLTTIGMTLQSCLSAVAVNYLLQLDNDRDLIPLILIAMITMASNAFIIAQMSMKLIFNTFVLSIISATAFLIYALLSV</sequence>
<keyword evidence="1" id="KW-1133">Transmembrane helix</keyword>
<dbReference type="EMBL" id="FPAS01000001">
    <property type="protein sequence ID" value="SFT44039.1"/>
    <property type="molecule type" value="Genomic_DNA"/>
</dbReference>
<keyword evidence="1" id="KW-0812">Transmembrane</keyword>
<keyword evidence="1" id="KW-0472">Membrane</keyword>
<evidence type="ECO:0000313" key="2">
    <source>
        <dbReference type="EMBL" id="SFT44039.1"/>
    </source>
</evidence>
<dbReference type="Proteomes" id="UP000236454">
    <property type="component" value="Unassembled WGS sequence"/>
</dbReference>
<organism evidence="2 3">
    <name type="scientific">Lishizhenia tianjinensis</name>
    <dbReference type="NCBI Taxonomy" id="477690"/>
    <lineage>
        <taxon>Bacteria</taxon>
        <taxon>Pseudomonadati</taxon>
        <taxon>Bacteroidota</taxon>
        <taxon>Flavobacteriia</taxon>
        <taxon>Flavobacteriales</taxon>
        <taxon>Crocinitomicaceae</taxon>
        <taxon>Lishizhenia</taxon>
    </lineage>
</organism>
<evidence type="ECO:0000313" key="3">
    <source>
        <dbReference type="Proteomes" id="UP000236454"/>
    </source>
</evidence>